<evidence type="ECO:0000313" key="2">
    <source>
        <dbReference type="Proteomes" id="UP000247586"/>
    </source>
</evidence>
<gene>
    <name evidence="1" type="ORF">DFR87_12565</name>
</gene>
<dbReference type="EMBL" id="CP029287">
    <property type="protein sequence ID" value="AWS00369.1"/>
    <property type="molecule type" value="Genomic_DNA"/>
</dbReference>
<reference evidence="2" key="2">
    <citation type="submission" date="2020-03" db="EMBL/GenBank/DDBJ databases">
        <title>Complete Genome Sequences of Extremely Thermoacidophilic, Metal-Mobilizing Type-Strain Members of the Archaeal Family Sulfolobaceae: Acidianus brierleyi DSM-1651T, Acidianus sulfidivorans DSM-18786T, Metallosphaera hakonensis DSM-7519T, and Metallosphaera prunae DSM-10039T.</title>
        <authorList>
            <person name="Counts J.A."/>
            <person name="Kelly R.M."/>
        </authorList>
    </citation>
    <scope>NUCLEOTIDE SEQUENCE [LARGE SCALE GENOMIC DNA]</scope>
    <source>
        <strain evidence="2">HO1-1</strain>
    </source>
</reference>
<accession>A0A2U9IWE7</accession>
<dbReference type="RefSeq" id="WP_054837278.1">
    <property type="nucleotide sequence ID" value="NZ_BBBA01000037.1"/>
</dbReference>
<organism evidence="1 2">
    <name type="scientific">Metallosphaera hakonensis JCM 8857 = DSM 7519</name>
    <dbReference type="NCBI Taxonomy" id="1293036"/>
    <lineage>
        <taxon>Archaea</taxon>
        <taxon>Thermoproteota</taxon>
        <taxon>Thermoprotei</taxon>
        <taxon>Sulfolobales</taxon>
        <taxon>Sulfolobaceae</taxon>
        <taxon>Metallosphaera</taxon>
    </lineage>
</organism>
<dbReference type="KEGG" id="mhk:DFR87_12565"/>
<dbReference type="GeneID" id="36836190"/>
<dbReference type="AlphaFoldDB" id="A0A2U9IWE7"/>
<reference evidence="2" key="3">
    <citation type="submission" date="2020-03" db="EMBL/GenBank/DDBJ databases">
        <title>Sequencing and Assembly of Multiple Reported Metal-Biooxidizing Members of the Extremely Thermoacidophilic Archaeal Family Sulfolobaceae.</title>
        <authorList>
            <person name="Counts J.A."/>
            <person name="Kelly R.M."/>
        </authorList>
    </citation>
    <scope>NUCLEOTIDE SEQUENCE [LARGE SCALE GENOMIC DNA]</scope>
    <source>
        <strain evidence="2">HO1-1</strain>
    </source>
</reference>
<protein>
    <submittedName>
        <fullName evidence="1">DUF3211 domain-containing protein</fullName>
    </submittedName>
</protein>
<dbReference type="OrthoDB" id="34680at2157"/>
<proteinExistence type="predicted"/>
<keyword evidence="2" id="KW-1185">Reference proteome</keyword>
<dbReference type="Gene3D" id="3.30.530.20">
    <property type="match status" value="1"/>
</dbReference>
<evidence type="ECO:0000313" key="1">
    <source>
        <dbReference type="EMBL" id="AWS00369.1"/>
    </source>
</evidence>
<sequence length="135" mass="15547">MKASRKFKVSHERGAVFAVLSDPTFVIPRLFPSVKEFSAMGTSFSGHGSFAFRKFELSGTVFKGDEIRYVFQVRSGDVGTGRLVFQYEANLVTMSLEYEGVFERLFGLMTADRWIDEFIKNIDEEIRLERIKRKI</sequence>
<name>A0A2U9IWE7_9CREN</name>
<dbReference type="InterPro" id="IPR021578">
    <property type="entry name" value="STK_08120-like"/>
</dbReference>
<dbReference type="Proteomes" id="UP000247586">
    <property type="component" value="Chromosome"/>
</dbReference>
<reference evidence="1 2" key="1">
    <citation type="submission" date="2018-05" db="EMBL/GenBank/DDBJ databases">
        <title>Complete Genome Sequences of Extremely Thermoacidophilic, Metal-Mobilizing Type-Strain Members of the Archaeal Family Sulfolobaceae: Acidianus brierleyi DSM-1651T, Acidianus sulfidivorans DSM-18786T, Metallosphaera hakonensis DSM-7519T, and Metallosphaera prunae DSM-10039T.</title>
        <authorList>
            <person name="Counts J.A."/>
            <person name="Kelly R.M."/>
        </authorList>
    </citation>
    <scope>NUCLEOTIDE SEQUENCE [LARGE SCALE GENOMIC DNA]</scope>
    <source>
        <strain evidence="1 2">HO1-1</strain>
    </source>
</reference>
<dbReference type="InterPro" id="IPR023393">
    <property type="entry name" value="START-like_dom_sf"/>
</dbReference>
<dbReference type="Pfam" id="PF11485">
    <property type="entry name" value="STK_08120-like"/>
    <property type="match status" value="1"/>
</dbReference>